<evidence type="ECO:0000259" key="3">
    <source>
        <dbReference type="Pfam" id="PF14402"/>
    </source>
</evidence>
<gene>
    <name evidence="4" type="ORF">ACFOW6_01255</name>
</gene>
<feature type="transmembrane region" description="Helical" evidence="1">
    <location>
        <begin position="317"/>
        <end position="334"/>
    </location>
</feature>
<reference evidence="5" key="1">
    <citation type="journal article" date="2019" name="Int. J. Syst. Evol. Microbiol.">
        <title>The Global Catalogue of Microorganisms (GCM) 10K type strain sequencing project: providing services to taxonomists for standard genome sequencing and annotation.</title>
        <authorList>
            <consortium name="The Broad Institute Genomics Platform"/>
            <consortium name="The Broad Institute Genome Sequencing Center for Infectious Disease"/>
            <person name="Wu L."/>
            <person name="Ma J."/>
        </authorList>
    </citation>
    <scope>NUCLEOTIDE SEQUENCE [LARGE SCALE GENOMIC DNA]</scope>
    <source>
        <strain evidence="5">CECT 8472</strain>
    </source>
</reference>
<dbReference type="EMBL" id="JBHSCW010000001">
    <property type="protein sequence ID" value="MFC4350161.1"/>
    <property type="molecule type" value="Genomic_DNA"/>
</dbReference>
<keyword evidence="1" id="KW-0472">Membrane</keyword>
<sequence>MRRLHLYLLVLLLTVTGLGIFAWKAEVLDFPILPSQRADSWRFEIRADLQLDGEPAIFSTYVPQTQGSFGVTDETYLSSGFGLTRTTDDLGNELAVWSVRDRTGPATLIYQADIYRFSSDMASDGPKELSPVLEIGTEELSGTERVALEQFVENLEQGSADTETFVAQLVSRLNAENPRDYEVLLFGSDGPSPQRRAEVAQKALRMYDVPARAVHGVELGDIDREAELYHWIEILMDGQWQAYSLEGQDATMPENLLPLWRGITPQMQLSGAELSDMTLSYAAQSRPRISLANLNTELQNSFVGKLTFYQLPVDTQAVYRVLMLVPLGALVIVILRQVVGLKTFGTFMPVLIALAFRETQLVTGLLMFSGLVAVGLFFRFYFERLKLLFVPRLSAVLTIVILIMAVASTLLETVRLGMGLSIALFPIVILAMIIERMSIVWEEYGPVESIKEGLGSALAAVAAYFVMNIWEVEHLLFTFPELLLVILALMLLFGRYTGYRVIELYRFRSLMKQKSR</sequence>
<keyword evidence="1" id="KW-0812">Transmembrane</keyword>
<name>A0ABV8UHN0_9PROT</name>
<protein>
    <submittedName>
        <fullName evidence="4">UUP1 family membrane protein</fullName>
    </submittedName>
</protein>
<dbReference type="InterPro" id="IPR025840">
    <property type="entry name" value="7TM_transglut"/>
</dbReference>
<proteinExistence type="predicted"/>
<dbReference type="Proteomes" id="UP001595799">
    <property type="component" value="Unassembled WGS sequence"/>
</dbReference>
<feature type="transmembrane region" description="Helical" evidence="1">
    <location>
        <begin position="362"/>
        <end position="382"/>
    </location>
</feature>
<dbReference type="Pfam" id="PF14402">
    <property type="entry name" value="7TM_transglut"/>
    <property type="match status" value="1"/>
</dbReference>
<feature type="domain" description="7 transmembrane helices usually fused to an inactive transglutaminase" evidence="3">
    <location>
        <begin position="266"/>
        <end position="510"/>
    </location>
</feature>
<evidence type="ECO:0000313" key="4">
    <source>
        <dbReference type="EMBL" id="MFC4350161.1"/>
    </source>
</evidence>
<comment type="caution">
    <text evidence="4">The sequence shown here is derived from an EMBL/GenBank/DDBJ whole genome shotgun (WGS) entry which is preliminary data.</text>
</comment>
<feature type="transmembrane region" description="Helical" evidence="1">
    <location>
        <begin position="389"/>
        <end position="410"/>
    </location>
</feature>
<feature type="transmembrane region" description="Helical" evidence="1">
    <location>
        <begin position="454"/>
        <end position="470"/>
    </location>
</feature>
<evidence type="ECO:0000256" key="1">
    <source>
        <dbReference type="SAM" id="Phobius"/>
    </source>
</evidence>
<keyword evidence="5" id="KW-1185">Reference proteome</keyword>
<feature type="transmembrane region" description="Helical" evidence="1">
    <location>
        <begin position="416"/>
        <end position="434"/>
    </location>
</feature>
<dbReference type="RefSeq" id="WP_382420337.1">
    <property type="nucleotide sequence ID" value="NZ_JBHSCW010000001.1"/>
</dbReference>
<organism evidence="4 5">
    <name type="scientific">Fodinicurvata halophila</name>
    <dbReference type="NCBI Taxonomy" id="1419723"/>
    <lineage>
        <taxon>Bacteria</taxon>
        <taxon>Pseudomonadati</taxon>
        <taxon>Pseudomonadota</taxon>
        <taxon>Alphaproteobacteria</taxon>
        <taxon>Rhodospirillales</taxon>
        <taxon>Rhodovibrionaceae</taxon>
        <taxon>Fodinicurvata</taxon>
    </lineage>
</organism>
<dbReference type="InterPro" id="IPR025838">
    <property type="entry name" value="Transglut_i_TM"/>
</dbReference>
<dbReference type="Pfam" id="PF14400">
    <property type="entry name" value="Transglut_i_TM"/>
    <property type="match status" value="1"/>
</dbReference>
<accession>A0ABV8UHN0</accession>
<feature type="domain" description="Inactive transglutaminase fused to 7 transmembrane helices" evidence="2">
    <location>
        <begin position="23"/>
        <end position="184"/>
    </location>
</feature>
<evidence type="ECO:0000259" key="2">
    <source>
        <dbReference type="Pfam" id="PF14400"/>
    </source>
</evidence>
<keyword evidence="1" id="KW-1133">Transmembrane helix</keyword>
<feature type="transmembrane region" description="Helical" evidence="1">
    <location>
        <begin position="482"/>
        <end position="502"/>
    </location>
</feature>
<evidence type="ECO:0000313" key="5">
    <source>
        <dbReference type="Proteomes" id="UP001595799"/>
    </source>
</evidence>